<evidence type="ECO:0000313" key="4">
    <source>
        <dbReference type="Proteomes" id="UP000807342"/>
    </source>
</evidence>
<organism evidence="3 4">
    <name type="scientific">Macrolepiota fuliginosa MF-IS2</name>
    <dbReference type="NCBI Taxonomy" id="1400762"/>
    <lineage>
        <taxon>Eukaryota</taxon>
        <taxon>Fungi</taxon>
        <taxon>Dikarya</taxon>
        <taxon>Basidiomycota</taxon>
        <taxon>Agaricomycotina</taxon>
        <taxon>Agaricomycetes</taxon>
        <taxon>Agaricomycetidae</taxon>
        <taxon>Agaricales</taxon>
        <taxon>Agaricineae</taxon>
        <taxon>Agaricaceae</taxon>
        <taxon>Macrolepiota</taxon>
    </lineage>
</organism>
<keyword evidence="2" id="KW-1133">Transmembrane helix</keyword>
<dbReference type="EMBL" id="MU151286">
    <property type="protein sequence ID" value="KAF9445702.1"/>
    <property type="molecule type" value="Genomic_DNA"/>
</dbReference>
<keyword evidence="2" id="KW-0812">Transmembrane</keyword>
<feature type="non-terminal residue" evidence="3">
    <location>
        <position position="223"/>
    </location>
</feature>
<dbReference type="AlphaFoldDB" id="A0A9P6BZR1"/>
<protein>
    <submittedName>
        <fullName evidence="3">Uncharacterized protein</fullName>
    </submittedName>
</protein>
<gene>
    <name evidence="3" type="ORF">P691DRAFT_805283</name>
</gene>
<feature type="transmembrane region" description="Helical" evidence="2">
    <location>
        <begin position="51"/>
        <end position="72"/>
    </location>
</feature>
<sequence length="223" mass="24195">MPTTPTTTMEFESRPYYTETYTIFIEPIQNPSPVARRFDVNRCNKLGNTTVLSAFACGLCAGLVGVTAMGITQTIERHITGRPTSRTPGSTILKLFQRAFFHVPVRHPHASATTVPPSEGEPQNEKGKERMEEGEPEPEDNLAAPLSEEDIDNNDNMRGKSVCAASAAKWGAYFGQGVVFGGLRGVLSYYGVRGAVTDLVFVGMVSSLDCCPFLIEMADNAPL</sequence>
<keyword evidence="2" id="KW-0472">Membrane</keyword>
<keyword evidence="4" id="KW-1185">Reference proteome</keyword>
<feature type="compositionally biased region" description="Basic and acidic residues" evidence="1">
    <location>
        <begin position="123"/>
        <end position="133"/>
    </location>
</feature>
<feature type="region of interest" description="Disordered" evidence="1">
    <location>
        <begin position="108"/>
        <end position="154"/>
    </location>
</feature>
<evidence type="ECO:0000313" key="3">
    <source>
        <dbReference type="EMBL" id="KAF9445702.1"/>
    </source>
</evidence>
<comment type="caution">
    <text evidence="3">The sequence shown here is derived from an EMBL/GenBank/DDBJ whole genome shotgun (WGS) entry which is preliminary data.</text>
</comment>
<dbReference type="OrthoDB" id="3001698at2759"/>
<dbReference type="Proteomes" id="UP000807342">
    <property type="component" value="Unassembled WGS sequence"/>
</dbReference>
<name>A0A9P6BZR1_9AGAR</name>
<reference evidence="3" key="1">
    <citation type="submission" date="2020-11" db="EMBL/GenBank/DDBJ databases">
        <authorList>
            <consortium name="DOE Joint Genome Institute"/>
            <person name="Ahrendt S."/>
            <person name="Riley R."/>
            <person name="Andreopoulos W."/>
            <person name="Labutti K."/>
            <person name="Pangilinan J."/>
            <person name="Ruiz-Duenas F.J."/>
            <person name="Barrasa J.M."/>
            <person name="Sanchez-Garcia M."/>
            <person name="Camarero S."/>
            <person name="Miyauchi S."/>
            <person name="Serrano A."/>
            <person name="Linde D."/>
            <person name="Babiker R."/>
            <person name="Drula E."/>
            <person name="Ayuso-Fernandez I."/>
            <person name="Pacheco R."/>
            <person name="Padilla G."/>
            <person name="Ferreira P."/>
            <person name="Barriuso J."/>
            <person name="Kellner H."/>
            <person name="Castanera R."/>
            <person name="Alfaro M."/>
            <person name="Ramirez L."/>
            <person name="Pisabarro A.G."/>
            <person name="Kuo A."/>
            <person name="Tritt A."/>
            <person name="Lipzen A."/>
            <person name="He G."/>
            <person name="Yan M."/>
            <person name="Ng V."/>
            <person name="Cullen D."/>
            <person name="Martin F."/>
            <person name="Rosso M.-N."/>
            <person name="Henrissat B."/>
            <person name="Hibbett D."/>
            <person name="Martinez A.T."/>
            <person name="Grigoriev I.V."/>
        </authorList>
    </citation>
    <scope>NUCLEOTIDE SEQUENCE</scope>
    <source>
        <strain evidence="3">MF-IS2</strain>
    </source>
</reference>
<evidence type="ECO:0000256" key="1">
    <source>
        <dbReference type="SAM" id="MobiDB-lite"/>
    </source>
</evidence>
<proteinExistence type="predicted"/>
<evidence type="ECO:0000256" key="2">
    <source>
        <dbReference type="SAM" id="Phobius"/>
    </source>
</evidence>
<accession>A0A9P6BZR1</accession>